<dbReference type="PROSITE" id="PS50076">
    <property type="entry name" value="DNAJ_2"/>
    <property type="match status" value="1"/>
</dbReference>
<dbReference type="InterPro" id="IPR001623">
    <property type="entry name" value="DnaJ_domain"/>
</dbReference>
<gene>
    <name evidence="4 6" type="primary">hscB</name>
    <name evidence="6" type="ORF">ABW99_03075</name>
</gene>
<dbReference type="HAMAP" id="MF_00682">
    <property type="entry name" value="HscB"/>
    <property type="match status" value="1"/>
</dbReference>
<dbReference type="Proteomes" id="UP000036700">
    <property type="component" value="Chromosome"/>
</dbReference>
<comment type="function">
    <text evidence="3 4">Co-chaperone involved in the maturation of iron-sulfur cluster-containing proteins. Seems to help targeting proteins to be folded toward HscA.</text>
</comment>
<evidence type="ECO:0000313" key="6">
    <source>
        <dbReference type="EMBL" id="AKJ67365.1"/>
    </source>
</evidence>
<dbReference type="PANTHER" id="PTHR14021:SF15">
    <property type="entry name" value="IRON-SULFUR CLUSTER CO-CHAPERONE PROTEIN HSCB"/>
    <property type="match status" value="1"/>
</dbReference>
<evidence type="ECO:0000313" key="7">
    <source>
        <dbReference type="Proteomes" id="UP000036700"/>
    </source>
</evidence>
<dbReference type="EMBL" id="CP011568">
    <property type="protein sequence ID" value="AKJ67365.1"/>
    <property type="molecule type" value="Genomic_DNA"/>
</dbReference>
<sequence>MAENSGQTTGTANALKGDYFELFGLPQRFELDLAALESAYRAVQGQVHPDRFASAGAAQRRAAMQWAAQANEAFQTLRQPLKRAVYLLGLHGVDVAAESNTAMAPAFLMQQMEWRETIDDAVAAGNPDALERLLGELRDEKRARYQKLGEWLDGNAHQPAAEAVRQLMFIERAEQEIVQRIERLEDMA</sequence>
<dbReference type="Gene3D" id="1.20.1280.20">
    <property type="entry name" value="HscB, C-terminal domain"/>
    <property type="match status" value="1"/>
</dbReference>
<evidence type="ECO:0000256" key="3">
    <source>
        <dbReference type="ARBA" id="ARBA00025596"/>
    </source>
</evidence>
<dbReference type="GO" id="GO:0051259">
    <property type="term" value="P:protein complex oligomerization"/>
    <property type="evidence" value="ECO:0007669"/>
    <property type="project" value="InterPro"/>
</dbReference>
<dbReference type="GO" id="GO:0044571">
    <property type="term" value="P:[2Fe-2S] cluster assembly"/>
    <property type="evidence" value="ECO:0007669"/>
    <property type="project" value="InterPro"/>
</dbReference>
<comment type="similarity">
    <text evidence="1 4">Belongs to the HscB family.</text>
</comment>
<dbReference type="GO" id="GO:0001671">
    <property type="term" value="F:ATPase activator activity"/>
    <property type="evidence" value="ECO:0007669"/>
    <property type="project" value="InterPro"/>
</dbReference>
<dbReference type="STRING" id="445709.ABW99_03075"/>
<dbReference type="OrthoDB" id="287587at2"/>
<dbReference type="GO" id="GO:0006457">
    <property type="term" value="P:protein folding"/>
    <property type="evidence" value="ECO:0007669"/>
    <property type="project" value="UniProtKB-UniRule"/>
</dbReference>
<dbReference type="Gene3D" id="1.10.287.110">
    <property type="entry name" value="DnaJ domain"/>
    <property type="match status" value="1"/>
</dbReference>
<dbReference type="AlphaFoldDB" id="A0A0G3EK71"/>
<dbReference type="GO" id="GO:1990230">
    <property type="term" value="C:iron-sulfur cluster transfer complex"/>
    <property type="evidence" value="ECO:0007669"/>
    <property type="project" value="TreeGrafter"/>
</dbReference>
<dbReference type="InterPro" id="IPR036386">
    <property type="entry name" value="HscB_C_sf"/>
</dbReference>
<accession>A0A0G3EK71</accession>
<dbReference type="PATRIC" id="fig|445709.3.peg.663"/>
<dbReference type="KEGG" id="ptx:ABW99_03075"/>
<dbReference type="GO" id="GO:0051087">
    <property type="term" value="F:protein-folding chaperone binding"/>
    <property type="evidence" value="ECO:0007669"/>
    <property type="project" value="InterPro"/>
</dbReference>
<feature type="domain" description="J" evidence="5">
    <location>
        <begin position="18"/>
        <end position="90"/>
    </location>
</feature>
<dbReference type="CDD" id="cd06257">
    <property type="entry name" value="DnaJ"/>
    <property type="match status" value="1"/>
</dbReference>
<evidence type="ECO:0000256" key="4">
    <source>
        <dbReference type="HAMAP-Rule" id="MF_00682"/>
    </source>
</evidence>
<keyword evidence="2 4" id="KW-0143">Chaperone</keyword>
<dbReference type="InterPro" id="IPR009073">
    <property type="entry name" value="HscB_oligo_C"/>
</dbReference>
<dbReference type="NCBIfam" id="NF002935">
    <property type="entry name" value="PRK03578.1"/>
    <property type="match status" value="1"/>
</dbReference>
<dbReference type="SUPFAM" id="SSF47144">
    <property type="entry name" value="HSC20 (HSCB), C-terminal oligomerisation domain"/>
    <property type="match status" value="1"/>
</dbReference>
<dbReference type="NCBIfam" id="TIGR00714">
    <property type="entry name" value="hscB"/>
    <property type="match status" value="1"/>
</dbReference>
<keyword evidence="7" id="KW-1185">Reference proteome</keyword>
<dbReference type="Pfam" id="PF07743">
    <property type="entry name" value="HSCB_C"/>
    <property type="match status" value="1"/>
</dbReference>
<name>A0A0G3EK71_9BURK</name>
<comment type="subunit">
    <text evidence="4">Interacts with HscA and stimulates its ATPase activity.</text>
</comment>
<evidence type="ECO:0000256" key="2">
    <source>
        <dbReference type="ARBA" id="ARBA00023186"/>
    </source>
</evidence>
<evidence type="ECO:0000256" key="1">
    <source>
        <dbReference type="ARBA" id="ARBA00010476"/>
    </source>
</evidence>
<dbReference type="InterPro" id="IPR036869">
    <property type="entry name" value="J_dom_sf"/>
</dbReference>
<dbReference type="PANTHER" id="PTHR14021">
    <property type="entry name" value="IRON-SULFUR CLUSTER CO-CHAPERONE PROTEIN HSCB"/>
    <property type="match status" value="1"/>
</dbReference>
<reference evidence="7" key="1">
    <citation type="submission" date="2015-06" db="EMBL/GenBank/DDBJ databases">
        <authorList>
            <person name="Lim Y.L."/>
            <person name="Ee R."/>
            <person name="Yong D."/>
            <person name="How K.Y."/>
            <person name="Yin W.F."/>
            <person name="Chan K.G."/>
        </authorList>
    </citation>
    <scope>NUCLEOTIDE SEQUENCE [LARGE SCALE GENOMIC DNA]</scope>
    <source>
        <strain evidence="7">DSM 25325</strain>
    </source>
</reference>
<dbReference type="SMART" id="SM00271">
    <property type="entry name" value="DnaJ"/>
    <property type="match status" value="1"/>
</dbReference>
<dbReference type="SUPFAM" id="SSF46565">
    <property type="entry name" value="Chaperone J-domain"/>
    <property type="match status" value="1"/>
</dbReference>
<protein>
    <recommendedName>
        <fullName evidence="4">Co-chaperone protein HscB homolog</fullName>
    </recommendedName>
</protein>
<dbReference type="RefSeq" id="WP_047212904.1">
    <property type="nucleotide sequence ID" value="NZ_CP011568.3"/>
</dbReference>
<dbReference type="InterPro" id="IPR004640">
    <property type="entry name" value="HscB"/>
</dbReference>
<proteinExistence type="inferred from homology"/>
<evidence type="ECO:0000259" key="5">
    <source>
        <dbReference type="PROSITE" id="PS50076"/>
    </source>
</evidence>
<organism evidence="6 7">
    <name type="scientific">Pandoraea thiooxydans</name>
    <dbReference type="NCBI Taxonomy" id="445709"/>
    <lineage>
        <taxon>Bacteria</taxon>
        <taxon>Pseudomonadati</taxon>
        <taxon>Pseudomonadota</taxon>
        <taxon>Betaproteobacteria</taxon>
        <taxon>Burkholderiales</taxon>
        <taxon>Burkholderiaceae</taxon>
        <taxon>Pandoraea</taxon>
    </lineage>
</organism>